<dbReference type="GO" id="GO:0005634">
    <property type="term" value="C:nucleus"/>
    <property type="evidence" value="ECO:0007669"/>
    <property type="project" value="UniProtKB-SubCell"/>
</dbReference>
<gene>
    <name evidence="8" type="ORF">CK820_G0035007</name>
</gene>
<evidence type="ECO:0000313" key="8">
    <source>
        <dbReference type="EMBL" id="PNI39784.1"/>
    </source>
</evidence>
<dbReference type="Proteomes" id="UP000236370">
    <property type="component" value="Unassembled WGS sequence"/>
</dbReference>
<comment type="catalytic activity">
    <reaction evidence="6">
        <text>S-ubiquitinyl-[E2 ubiquitin-conjugating enzyme]-L-cysteine + [acceptor protein]-L-lysine = [E2 ubiquitin-conjugating enzyme]-L-cysteine + N(6)-ubiquitinyl-[acceptor protein]-L-lysine.</text>
        <dbReference type="EC" id="2.3.2.27"/>
    </reaction>
</comment>
<dbReference type="AlphaFoldDB" id="A0A2J8KXN6"/>
<comment type="caution">
    <text evidence="8">The sequence shown here is derived from an EMBL/GenBank/DDBJ whole genome shotgun (WGS) entry which is preliminary data.</text>
</comment>
<dbReference type="GO" id="GO:0036503">
    <property type="term" value="P:ERAD pathway"/>
    <property type="evidence" value="ECO:0007669"/>
    <property type="project" value="InterPro"/>
</dbReference>
<comment type="domain">
    <text evidence="6">The U-box domain is required for the ubiquitin protein ligase activity.</text>
</comment>
<name>A0A2J8KXN6_PANTR</name>
<evidence type="ECO:0000256" key="4">
    <source>
        <dbReference type="ARBA" id="ARBA00022786"/>
    </source>
</evidence>
<dbReference type="GO" id="GO:0000209">
    <property type="term" value="P:protein polyubiquitination"/>
    <property type="evidence" value="ECO:0007669"/>
    <property type="project" value="UniProtKB-UniRule"/>
</dbReference>
<keyword evidence="5" id="KW-0539">Nucleus</keyword>
<reference evidence="8 9" key="1">
    <citation type="submission" date="2017-12" db="EMBL/GenBank/DDBJ databases">
        <title>High-resolution comparative analysis of great ape genomes.</title>
        <authorList>
            <person name="Pollen A."/>
            <person name="Hastie A."/>
            <person name="Hormozdiari F."/>
            <person name="Dougherty M."/>
            <person name="Liu R."/>
            <person name="Chaisson M."/>
            <person name="Hoppe E."/>
            <person name="Hill C."/>
            <person name="Pang A."/>
            <person name="Hillier L."/>
            <person name="Baker C."/>
            <person name="Armstrong J."/>
            <person name="Shendure J."/>
            <person name="Paten B."/>
            <person name="Wilson R."/>
            <person name="Chao H."/>
            <person name="Schneider V."/>
            <person name="Ventura M."/>
            <person name="Kronenberg Z."/>
            <person name="Murali S."/>
            <person name="Gordon D."/>
            <person name="Cantsilieris S."/>
            <person name="Munson K."/>
            <person name="Nelson B."/>
            <person name="Raja A."/>
            <person name="Underwood J."/>
            <person name="Diekhans M."/>
            <person name="Fiddes I."/>
            <person name="Haussler D."/>
            <person name="Eichler E."/>
        </authorList>
    </citation>
    <scope>NUCLEOTIDE SEQUENCE [LARGE SCALE GENOMIC DNA]</scope>
    <source>
        <strain evidence="8">Yerkes chimp pedigree #C0471</strain>
    </source>
</reference>
<proteinExistence type="inferred from homology"/>
<evidence type="ECO:0000256" key="5">
    <source>
        <dbReference type="ARBA" id="ARBA00023242"/>
    </source>
</evidence>
<comment type="pathway">
    <text evidence="2 6">Protein modification; protein ubiquitination.</text>
</comment>
<comment type="subcellular location">
    <subcellularLocation>
        <location evidence="6">Cytoplasm</location>
    </subcellularLocation>
    <subcellularLocation>
        <location evidence="1">Nucleus</location>
    </subcellularLocation>
</comment>
<dbReference type="Pfam" id="PF10408">
    <property type="entry name" value="Ufd2P_core"/>
    <property type="match status" value="1"/>
</dbReference>
<dbReference type="UniPathway" id="UPA00143"/>
<dbReference type="PANTHER" id="PTHR13931:SF2">
    <property type="entry name" value="UBIQUITIN CONJUGATION FACTOR E4 B"/>
    <property type="match status" value="1"/>
</dbReference>
<dbReference type="InterPro" id="IPR045132">
    <property type="entry name" value="UBE4"/>
</dbReference>
<dbReference type="InterPro" id="IPR019474">
    <property type="entry name" value="Ub_conjug_fac_E4_core"/>
</dbReference>
<evidence type="ECO:0000256" key="6">
    <source>
        <dbReference type="RuleBase" id="RU369083"/>
    </source>
</evidence>
<organism evidence="8 9">
    <name type="scientific">Pan troglodytes</name>
    <name type="common">Chimpanzee</name>
    <dbReference type="NCBI Taxonomy" id="9598"/>
    <lineage>
        <taxon>Eukaryota</taxon>
        <taxon>Metazoa</taxon>
        <taxon>Chordata</taxon>
        <taxon>Craniata</taxon>
        <taxon>Vertebrata</taxon>
        <taxon>Euteleostomi</taxon>
        <taxon>Mammalia</taxon>
        <taxon>Eutheria</taxon>
        <taxon>Euarchontoglires</taxon>
        <taxon>Primates</taxon>
        <taxon>Haplorrhini</taxon>
        <taxon>Catarrhini</taxon>
        <taxon>Hominidae</taxon>
        <taxon>Pan</taxon>
    </lineage>
</organism>
<comment type="function">
    <text evidence="6">Ubiquitin-protein ligase that probably functions as an E3 ligase in conjunction with specific E1 and E2 ligases. Also functions as an E4 ligase mediating the assembly of polyubiquitin chains on substrates ubiquitinated by another E3 ubiquitin ligase. Mediates 'Lys-48'-linked polyubiquitination of substrates.</text>
</comment>
<dbReference type="PANTHER" id="PTHR13931">
    <property type="entry name" value="UBIQUITINATION FACTOR E4"/>
    <property type="match status" value="1"/>
</dbReference>
<evidence type="ECO:0000259" key="7">
    <source>
        <dbReference type="Pfam" id="PF10408"/>
    </source>
</evidence>
<keyword evidence="3 6" id="KW-0808">Transferase</keyword>
<dbReference type="GO" id="GO:0034450">
    <property type="term" value="F:ubiquitin-ubiquitin ligase activity"/>
    <property type="evidence" value="ECO:0007669"/>
    <property type="project" value="UniProtKB-UniRule"/>
</dbReference>
<dbReference type="GO" id="GO:0000151">
    <property type="term" value="C:ubiquitin ligase complex"/>
    <property type="evidence" value="ECO:0007669"/>
    <property type="project" value="UniProtKB-UniRule"/>
</dbReference>
<dbReference type="EMBL" id="NBAG03000330">
    <property type="protein sequence ID" value="PNI39784.1"/>
    <property type="molecule type" value="Genomic_DNA"/>
</dbReference>
<feature type="domain" description="Ubiquitin conjugation factor E4 core" evidence="7">
    <location>
        <begin position="1"/>
        <end position="91"/>
    </location>
</feature>
<comment type="similarity">
    <text evidence="6">Belongs to the ubiquitin conjugation factor E4 family.</text>
</comment>
<keyword evidence="4 6" id="KW-0833">Ubl conjugation pathway</keyword>
<accession>A0A2J8KXN6</accession>
<sequence>DVEHTGATSEFYDKFTIRYHISTIFKSLWQNIAHHGTFMEEFNSGKQFVRYINMLINDTTFLLDESLESLKRIHEVQEEMKNKEQWDQLPRSLQCST</sequence>
<protein>
    <recommendedName>
        <fullName evidence="6">Ubiquitin conjugation factor E4</fullName>
        <ecNumber evidence="6">2.3.2.27</ecNumber>
    </recommendedName>
    <alternativeName>
        <fullName evidence="6">RING-type E3 ubiquitin transferase E4</fullName>
    </alternativeName>
</protein>
<dbReference type="EC" id="2.3.2.27" evidence="6"/>
<evidence type="ECO:0000313" key="9">
    <source>
        <dbReference type="Proteomes" id="UP000236370"/>
    </source>
</evidence>
<evidence type="ECO:0000256" key="2">
    <source>
        <dbReference type="ARBA" id="ARBA00004906"/>
    </source>
</evidence>
<evidence type="ECO:0000256" key="3">
    <source>
        <dbReference type="ARBA" id="ARBA00022679"/>
    </source>
</evidence>
<dbReference type="GO" id="GO:0005737">
    <property type="term" value="C:cytoplasm"/>
    <property type="evidence" value="ECO:0007669"/>
    <property type="project" value="UniProtKB-SubCell"/>
</dbReference>
<keyword evidence="6" id="KW-0963">Cytoplasm</keyword>
<evidence type="ECO:0000256" key="1">
    <source>
        <dbReference type="ARBA" id="ARBA00004123"/>
    </source>
</evidence>
<feature type="non-terminal residue" evidence="8">
    <location>
        <position position="1"/>
    </location>
</feature>
<dbReference type="GO" id="GO:0006511">
    <property type="term" value="P:ubiquitin-dependent protein catabolic process"/>
    <property type="evidence" value="ECO:0007669"/>
    <property type="project" value="InterPro"/>
</dbReference>